<evidence type="ECO:0000313" key="10">
    <source>
        <dbReference type="Proteomes" id="UP001065174"/>
    </source>
</evidence>
<keyword evidence="5" id="KW-0547">Nucleotide-binding</keyword>
<dbReference type="InterPro" id="IPR043519">
    <property type="entry name" value="NT_sf"/>
</dbReference>
<keyword evidence="6" id="KW-0067">ATP-binding</keyword>
<comment type="cofactor">
    <cofactor evidence="1">
        <name>Mg(2+)</name>
        <dbReference type="ChEBI" id="CHEBI:18420"/>
    </cofactor>
</comment>
<name>A0ABY6CVP4_9BACT</name>
<reference evidence="9" key="1">
    <citation type="submission" date="2022-09" db="EMBL/GenBank/DDBJ databases">
        <title>Comparative genomics and taxonomic characterization of three novel marine species of genus Reichenbachiella exhibiting antioxidant and polysaccharide degradation activities.</title>
        <authorList>
            <person name="Muhammad N."/>
            <person name="Lee Y.-J."/>
            <person name="Ko J."/>
            <person name="Kim S.-G."/>
        </authorList>
    </citation>
    <scope>NUCLEOTIDE SEQUENCE</scope>
    <source>
        <strain evidence="9">BKB1-1</strain>
    </source>
</reference>
<evidence type="ECO:0000256" key="5">
    <source>
        <dbReference type="ARBA" id="ARBA00022741"/>
    </source>
</evidence>
<dbReference type="Proteomes" id="UP001065174">
    <property type="component" value="Chromosome"/>
</dbReference>
<keyword evidence="3" id="KW-0548">Nucleotidyltransferase</keyword>
<proteinExistence type="predicted"/>
<evidence type="ECO:0000256" key="3">
    <source>
        <dbReference type="ARBA" id="ARBA00022695"/>
    </source>
</evidence>
<dbReference type="InterPro" id="IPR041633">
    <property type="entry name" value="Polbeta"/>
</dbReference>
<dbReference type="SUPFAM" id="SSF81301">
    <property type="entry name" value="Nucleotidyltransferase"/>
    <property type="match status" value="1"/>
</dbReference>
<evidence type="ECO:0000259" key="8">
    <source>
        <dbReference type="Pfam" id="PF18765"/>
    </source>
</evidence>
<organism evidence="9 10">
    <name type="scientific">Reichenbachiella agarivorans</name>
    <dbReference type="NCBI Taxonomy" id="2979464"/>
    <lineage>
        <taxon>Bacteria</taxon>
        <taxon>Pseudomonadati</taxon>
        <taxon>Bacteroidota</taxon>
        <taxon>Cytophagia</taxon>
        <taxon>Cytophagales</taxon>
        <taxon>Reichenbachiellaceae</taxon>
        <taxon>Reichenbachiella</taxon>
    </lineage>
</organism>
<evidence type="ECO:0000256" key="4">
    <source>
        <dbReference type="ARBA" id="ARBA00022723"/>
    </source>
</evidence>
<keyword evidence="10" id="KW-1185">Reference proteome</keyword>
<keyword evidence="7" id="KW-0460">Magnesium</keyword>
<gene>
    <name evidence="9" type="ORF">N6H18_18460</name>
</gene>
<protein>
    <submittedName>
        <fullName evidence="9">Nucleotidyltransferase domain-containing protein</fullName>
    </submittedName>
</protein>
<dbReference type="RefSeq" id="WP_262309761.1">
    <property type="nucleotide sequence ID" value="NZ_CP106679.1"/>
</dbReference>
<feature type="domain" description="Polymerase beta nucleotidyltransferase" evidence="8">
    <location>
        <begin position="9"/>
        <end position="98"/>
    </location>
</feature>
<evidence type="ECO:0000256" key="1">
    <source>
        <dbReference type="ARBA" id="ARBA00001946"/>
    </source>
</evidence>
<dbReference type="PANTHER" id="PTHR33571:SF12">
    <property type="entry name" value="BSL3053 PROTEIN"/>
    <property type="match status" value="1"/>
</dbReference>
<evidence type="ECO:0000256" key="2">
    <source>
        <dbReference type="ARBA" id="ARBA00022679"/>
    </source>
</evidence>
<keyword evidence="4" id="KW-0479">Metal-binding</keyword>
<sequence length="99" mass="11645">MLVTNQYINEIRALCKNHSVEKLYLFGSATNDNFSPESDIDFLVKFKKFDLAKYFENYMVLKESLKNLFDREIDLVEEQTLKNPVLIKSINKSKELIYG</sequence>
<dbReference type="Gene3D" id="3.30.460.10">
    <property type="entry name" value="Beta Polymerase, domain 2"/>
    <property type="match status" value="1"/>
</dbReference>
<evidence type="ECO:0000313" key="9">
    <source>
        <dbReference type="EMBL" id="UXP32325.1"/>
    </source>
</evidence>
<dbReference type="CDD" id="cd05403">
    <property type="entry name" value="NT_KNTase_like"/>
    <property type="match status" value="1"/>
</dbReference>
<keyword evidence="2" id="KW-0808">Transferase</keyword>
<evidence type="ECO:0000256" key="6">
    <source>
        <dbReference type="ARBA" id="ARBA00022840"/>
    </source>
</evidence>
<dbReference type="Pfam" id="PF18765">
    <property type="entry name" value="Polbeta"/>
    <property type="match status" value="1"/>
</dbReference>
<evidence type="ECO:0000256" key="7">
    <source>
        <dbReference type="ARBA" id="ARBA00022842"/>
    </source>
</evidence>
<dbReference type="EMBL" id="CP106679">
    <property type="protein sequence ID" value="UXP32325.1"/>
    <property type="molecule type" value="Genomic_DNA"/>
</dbReference>
<accession>A0ABY6CVP4</accession>
<dbReference type="InterPro" id="IPR052038">
    <property type="entry name" value="Type-VII_TA_antitoxin"/>
</dbReference>
<dbReference type="PANTHER" id="PTHR33571">
    <property type="entry name" value="SSL8005 PROTEIN"/>
    <property type="match status" value="1"/>
</dbReference>